<feature type="compositionally biased region" description="Polar residues" evidence="1">
    <location>
        <begin position="437"/>
        <end position="453"/>
    </location>
</feature>
<proteinExistence type="predicted"/>
<comment type="caution">
    <text evidence="2">The sequence shown here is derived from an EMBL/GenBank/DDBJ whole genome shotgun (WGS) entry which is preliminary data.</text>
</comment>
<protein>
    <submittedName>
        <fullName evidence="2">Uncharacterized protein</fullName>
    </submittedName>
</protein>
<accession>A0AAN8RQ27</accession>
<dbReference type="AlphaFoldDB" id="A0AAN8RQ27"/>
<evidence type="ECO:0000313" key="2">
    <source>
        <dbReference type="EMBL" id="KAK6518608.1"/>
    </source>
</evidence>
<dbReference type="EMBL" id="JAVHJM010000002">
    <property type="protein sequence ID" value="KAK6518608.1"/>
    <property type="molecule type" value="Genomic_DNA"/>
</dbReference>
<feature type="compositionally biased region" description="Basic and acidic residues" evidence="1">
    <location>
        <begin position="366"/>
        <end position="375"/>
    </location>
</feature>
<dbReference type="Proteomes" id="UP001307849">
    <property type="component" value="Unassembled WGS sequence"/>
</dbReference>
<name>A0AAN8RQ27_9PEZI</name>
<evidence type="ECO:0000256" key="1">
    <source>
        <dbReference type="SAM" id="MobiDB-lite"/>
    </source>
</evidence>
<feature type="region of interest" description="Disordered" evidence="1">
    <location>
        <begin position="426"/>
        <end position="453"/>
    </location>
</feature>
<keyword evidence="3" id="KW-1185">Reference proteome</keyword>
<feature type="compositionally biased region" description="Polar residues" evidence="1">
    <location>
        <begin position="318"/>
        <end position="333"/>
    </location>
</feature>
<feature type="region of interest" description="Disordered" evidence="1">
    <location>
        <begin position="515"/>
        <end position="542"/>
    </location>
</feature>
<organism evidence="2 3">
    <name type="scientific">Arthrobotrys conoides</name>
    <dbReference type="NCBI Taxonomy" id="74498"/>
    <lineage>
        <taxon>Eukaryota</taxon>
        <taxon>Fungi</taxon>
        <taxon>Dikarya</taxon>
        <taxon>Ascomycota</taxon>
        <taxon>Pezizomycotina</taxon>
        <taxon>Orbiliomycetes</taxon>
        <taxon>Orbiliales</taxon>
        <taxon>Orbiliaceae</taxon>
        <taxon>Arthrobotrys</taxon>
    </lineage>
</organism>
<feature type="region of interest" description="Disordered" evidence="1">
    <location>
        <begin position="269"/>
        <end position="375"/>
    </location>
</feature>
<reference evidence="2 3" key="1">
    <citation type="submission" date="2019-10" db="EMBL/GenBank/DDBJ databases">
        <authorList>
            <person name="Palmer J.M."/>
        </authorList>
    </citation>
    <scope>NUCLEOTIDE SEQUENCE [LARGE SCALE GENOMIC DNA]</scope>
    <source>
        <strain evidence="2 3">TWF506</strain>
    </source>
</reference>
<gene>
    <name evidence="2" type="ORF">TWF506_005743</name>
</gene>
<sequence>MAPPPPWTPTPRVSWLIKPARDTTLPSLDNPNGGWERFWVCRPIAHSDNIQNHPFYRIYGYYPTNKDSYFSASLQESAALEVWRACIRKCLVVYHAENIDPDGPLAQDIIEELSAPQQFESLGVCYNTDNLMRVERPHRFSTLGEFRARSFLRLMGAILEQHGHFVTSQCIRRLIQGSVDELVELRLAEHPEQRSRRGKVDWSRLGDVEEGELGNLHCSLSETDDYESAVRLMETNTANAPSAHPRGQIVNLGNLADEARHSMENLTLNSEHADSDSGPSPEAGGAGINNNLTGGLGGGSSGASGNELGIGPADETAAVSSTGPGNESDNGPTVESGAQVDNPSDPMDIDVEATETARQEQPQGYTHDHKIPDRSPWEIMRDLEFSDQRPTLEDTRIPFPGISLSSTLEEYQHSARWPDKTRYFTSPSVSRPIRPLSESTSPHNEASKPNRTAYTQKAVNKWIMDTQTFDTSTLKTWTANTRDTSTQTVETNNVNTGVGIKTVRADHMETEATNQNFEPFSPTHGKVIPPELSGRTGIDYHS</sequence>
<evidence type="ECO:0000313" key="3">
    <source>
        <dbReference type="Proteomes" id="UP001307849"/>
    </source>
</evidence>